<reference evidence="4" key="1">
    <citation type="submission" date="2025-08" db="UniProtKB">
        <authorList>
            <consortium name="RefSeq"/>
        </authorList>
    </citation>
    <scope>IDENTIFICATION</scope>
    <source>
        <tissue evidence="4">Whole Larva</tissue>
    </source>
</reference>
<dbReference type="RefSeq" id="XP_017773238.1">
    <property type="nucleotide sequence ID" value="XM_017917749.1"/>
</dbReference>
<keyword evidence="3" id="KW-1185">Reference proteome</keyword>
<proteinExistence type="predicted"/>
<gene>
    <name evidence="4" type="primary">LOC108560275</name>
</gene>
<protein>
    <submittedName>
        <fullName evidence="4">Uncharacterized protein LOC108560275</fullName>
    </submittedName>
</protein>
<evidence type="ECO:0000313" key="4">
    <source>
        <dbReference type="RefSeq" id="XP_017773238.1"/>
    </source>
</evidence>
<evidence type="ECO:0000256" key="2">
    <source>
        <dbReference type="SAM" id="SignalP"/>
    </source>
</evidence>
<dbReference type="GeneID" id="108560275"/>
<sequence>MIVVKSLFLLAVCMSALAHRVPSKDLQTPEYVLSAKLQLPKEEDPPVFDSYLPIPNEGEDGDELAPPNAEAWNPNKDPNLYYGTEENTATNVYPKKYNKDVVEKIKPLLAKPKDEEILSKQKDISLTLTPPSETAWNPNNDPIYYYDTEKPSANILSEILYNPKSEDKKNYNYEKAQNQRLVKEA</sequence>
<feature type="region of interest" description="Disordered" evidence="1">
    <location>
        <begin position="166"/>
        <end position="185"/>
    </location>
</feature>
<dbReference type="Proteomes" id="UP000695000">
    <property type="component" value="Unplaced"/>
</dbReference>
<feature type="chain" id="PRO_5045666752" evidence="2">
    <location>
        <begin position="19"/>
        <end position="185"/>
    </location>
</feature>
<evidence type="ECO:0000313" key="3">
    <source>
        <dbReference type="Proteomes" id="UP000695000"/>
    </source>
</evidence>
<feature type="signal peptide" evidence="2">
    <location>
        <begin position="1"/>
        <end position="18"/>
    </location>
</feature>
<keyword evidence="2" id="KW-0732">Signal</keyword>
<accession>A0ABM1MF88</accession>
<evidence type="ECO:0000256" key="1">
    <source>
        <dbReference type="SAM" id="MobiDB-lite"/>
    </source>
</evidence>
<feature type="compositionally biased region" description="Polar residues" evidence="1">
    <location>
        <begin position="175"/>
        <end position="185"/>
    </location>
</feature>
<name>A0ABM1MF88_NICVS</name>
<organism evidence="3 4">
    <name type="scientific">Nicrophorus vespilloides</name>
    <name type="common">Boreal carrion beetle</name>
    <dbReference type="NCBI Taxonomy" id="110193"/>
    <lineage>
        <taxon>Eukaryota</taxon>
        <taxon>Metazoa</taxon>
        <taxon>Ecdysozoa</taxon>
        <taxon>Arthropoda</taxon>
        <taxon>Hexapoda</taxon>
        <taxon>Insecta</taxon>
        <taxon>Pterygota</taxon>
        <taxon>Neoptera</taxon>
        <taxon>Endopterygota</taxon>
        <taxon>Coleoptera</taxon>
        <taxon>Polyphaga</taxon>
        <taxon>Staphyliniformia</taxon>
        <taxon>Silphidae</taxon>
        <taxon>Nicrophorinae</taxon>
        <taxon>Nicrophorus</taxon>
    </lineage>
</organism>